<comment type="subcellular location">
    <subcellularLocation>
        <location evidence="1">Nucleus</location>
    </subcellularLocation>
</comment>
<dbReference type="AlphaFoldDB" id="A0A0D9P577"/>
<dbReference type="GO" id="GO:0000122">
    <property type="term" value="P:negative regulation of transcription by RNA polymerase II"/>
    <property type="evidence" value="ECO:0007669"/>
    <property type="project" value="InterPro"/>
</dbReference>
<dbReference type="Proteomes" id="UP000054544">
    <property type="component" value="Unassembled WGS sequence"/>
</dbReference>
<evidence type="ECO:0000256" key="3">
    <source>
        <dbReference type="ARBA" id="ARBA00053814"/>
    </source>
</evidence>
<dbReference type="GO" id="GO:0051123">
    <property type="term" value="P:RNA polymerase II preinitiation complex assembly"/>
    <property type="evidence" value="ECO:0007669"/>
    <property type="project" value="TreeGrafter"/>
</dbReference>
<proteinExistence type="predicted"/>
<dbReference type="InterPro" id="IPR009072">
    <property type="entry name" value="Histone-fold"/>
</dbReference>
<dbReference type="GO" id="GO:0046982">
    <property type="term" value="F:protein heterodimerization activity"/>
    <property type="evidence" value="ECO:0007669"/>
    <property type="project" value="InterPro"/>
</dbReference>
<gene>
    <name evidence="9" type="ORF">H634G_03302</name>
</gene>
<dbReference type="EMBL" id="KE384726">
    <property type="protein sequence ID" value="KJK81283.1"/>
    <property type="molecule type" value="Genomic_DNA"/>
</dbReference>
<dbReference type="PANTHER" id="PTHR46138:SF1">
    <property type="entry name" value="PROTEIN DR1"/>
    <property type="match status" value="1"/>
</dbReference>
<sequence length="770" mass="85729">MSDHEFGANDDLSLPKATVQKIVGEILPPHGGVAFAKEARDLLIECCVEFITLISSEANEISEKEAKKTIACDHITKALEQLGFSDYVPAVLEAAAEHKEVQKGREKKADKFANSGMSMEELARLQEEHPEQLSTILNSIRDDDDAVGAIESLASQTVALNRQDEQYGLLLLANKLTCDLRLLLPEAPVMMRAVNSFFSCSGKLFHVFSETYILQCYRAIFDESQALSELLKAKVCCLAAVAAVGAQYSPDTISKEVEVGLYNLARHFLEVTIEHEPLHAIKACALFAQYNIMNKEMVSLTYVETGLSMCHIYGINNRALRPDSIPSVEWRDLRNTWRTLIFFSSWLSSTLGYISGNAWSAEKRVLADLKFDDADNITEVVQTEMARICLLKAEILRMHLVFKDLTSLAVETIRGDLQSWYGELPESMRLGVTAHEDLPVGTKRSILHLHMLYLGAIMLLYRRVATQFLQSYAVGGLGGSLHLHPREAFVQQSAEAVLAASTSASIVKLLLDDDGVFKHCWLVIFQTYTACTILLHSVIQKQLHGFEPSRWQDDLERAEDCLSVLAFCGSQDRVAEQFHEQLETIYQTASAYVFSSESNGAFMETDDQSIPLRADNPFTPMDDVGEANYAYLLDIPPQANDSLVKLSFILLMMLGQPFGDRGAKEAAEVNLKEHWLADPSRYEYPQMAERVDWNIENRRMFQWDLSKLNIPPLEAMKVAGESSSSEGALDLGLSDSMSAGTFLGSSEPSGWTSAASLANPLRDNENMWGK</sequence>
<accession>A0A0D9P577</accession>
<dbReference type="Pfam" id="PF00808">
    <property type="entry name" value="CBFD_NFYB_HMF"/>
    <property type="match status" value="1"/>
</dbReference>
<evidence type="ECO:0000256" key="7">
    <source>
        <dbReference type="SAM" id="MobiDB-lite"/>
    </source>
</evidence>
<comment type="subunit">
    <text evidence="4">Forms the NCT transcriptional regulatory complex with nctA and mot1.</text>
</comment>
<dbReference type="SUPFAM" id="SSF47113">
    <property type="entry name" value="Histone-fold"/>
    <property type="match status" value="1"/>
</dbReference>
<keyword evidence="2" id="KW-0539">Nucleus</keyword>
<dbReference type="GO" id="GO:0016251">
    <property type="term" value="F:RNA polymerase II general transcription initiation factor activity"/>
    <property type="evidence" value="ECO:0007669"/>
    <property type="project" value="TreeGrafter"/>
</dbReference>
<feature type="region of interest" description="Disordered" evidence="7">
    <location>
        <begin position="744"/>
        <end position="770"/>
    </location>
</feature>
<dbReference type="GO" id="GO:0017025">
    <property type="term" value="F:TBP-class protein binding"/>
    <property type="evidence" value="ECO:0007669"/>
    <property type="project" value="TreeGrafter"/>
</dbReference>
<dbReference type="InterPro" id="IPR042225">
    <property type="entry name" value="Ncb2"/>
</dbReference>
<dbReference type="CDD" id="cd22905">
    <property type="entry name" value="HFD_Dr1"/>
    <property type="match status" value="1"/>
</dbReference>
<comment type="function">
    <text evidence="3">Part of the NCT transcriptional regulatory complex that acts as a key regulator of ergosterol biosynthesis and the azole exporter cdr1B. The NCT complex binds the promoters of genes linked to azole susceptibility, and especially represses the expression of cdr1B transporter.</text>
</comment>
<evidence type="ECO:0000313" key="10">
    <source>
        <dbReference type="Proteomes" id="UP000054544"/>
    </source>
</evidence>
<evidence type="ECO:0000256" key="4">
    <source>
        <dbReference type="ARBA" id="ARBA00065193"/>
    </source>
</evidence>
<evidence type="ECO:0000256" key="6">
    <source>
        <dbReference type="ARBA" id="ARBA00079659"/>
    </source>
</evidence>
<dbReference type="CDD" id="cd12148">
    <property type="entry name" value="fungal_TF_MHR"/>
    <property type="match status" value="1"/>
</dbReference>
<evidence type="ECO:0000259" key="8">
    <source>
        <dbReference type="Pfam" id="PF00808"/>
    </source>
</evidence>
<name>A0A0D9P577_METAN</name>
<dbReference type="FunFam" id="1.10.20.10:FF:000019">
    <property type="entry name" value="Negative cofactor 2 beta"/>
    <property type="match status" value="1"/>
</dbReference>
<dbReference type="InterPro" id="IPR003958">
    <property type="entry name" value="CBFA_NFYB_domain"/>
</dbReference>
<dbReference type="GO" id="GO:0017054">
    <property type="term" value="C:negative cofactor 2 complex"/>
    <property type="evidence" value="ECO:0007669"/>
    <property type="project" value="InterPro"/>
</dbReference>
<protein>
    <recommendedName>
        <fullName evidence="5">NCT transcriptional regulatory complex subunit B</fullName>
    </recommendedName>
    <alternativeName>
        <fullName evidence="6">Negative cofactor 2 B</fullName>
    </alternativeName>
</protein>
<keyword evidence="10" id="KW-1185">Reference proteome</keyword>
<feature type="compositionally biased region" description="Polar residues" evidence="7">
    <location>
        <begin position="744"/>
        <end position="756"/>
    </location>
</feature>
<feature type="domain" description="Transcription factor CBF/NF-Y/archaeal histone" evidence="8">
    <location>
        <begin position="13"/>
        <end position="79"/>
    </location>
</feature>
<dbReference type="STRING" id="1291518.A0A0D9P577"/>
<evidence type="ECO:0000256" key="1">
    <source>
        <dbReference type="ARBA" id="ARBA00004123"/>
    </source>
</evidence>
<evidence type="ECO:0000313" key="9">
    <source>
        <dbReference type="EMBL" id="KJK81283.1"/>
    </source>
</evidence>
<dbReference type="OrthoDB" id="1919336at2759"/>
<organism evidence="9 10">
    <name type="scientific">Metarhizium anisopliae BRIP 53293</name>
    <dbReference type="NCBI Taxonomy" id="1291518"/>
    <lineage>
        <taxon>Eukaryota</taxon>
        <taxon>Fungi</taxon>
        <taxon>Dikarya</taxon>
        <taxon>Ascomycota</taxon>
        <taxon>Pezizomycotina</taxon>
        <taxon>Sordariomycetes</taxon>
        <taxon>Hypocreomycetidae</taxon>
        <taxon>Hypocreales</taxon>
        <taxon>Clavicipitaceae</taxon>
        <taxon>Metarhizium</taxon>
    </lineage>
</organism>
<reference evidence="10" key="1">
    <citation type="journal article" date="2014" name="BMC Genomics">
        <title>The genome sequence of the biocontrol fungus Metarhizium anisopliae and comparative genomics of Metarhizium species.</title>
        <authorList>
            <person name="Pattemore J.A."/>
            <person name="Hane J.K."/>
            <person name="Williams A.H."/>
            <person name="Wilson B.A."/>
            <person name="Stodart B.J."/>
            <person name="Ash G.J."/>
        </authorList>
    </citation>
    <scope>NUCLEOTIDE SEQUENCE [LARGE SCALE GENOMIC DNA]</scope>
    <source>
        <strain evidence="10">BRIP 53293</strain>
    </source>
</reference>
<dbReference type="Gene3D" id="1.10.20.10">
    <property type="entry name" value="Histone, subunit A"/>
    <property type="match status" value="1"/>
</dbReference>
<dbReference type="PANTHER" id="PTHR46138">
    <property type="entry name" value="PROTEIN DR1"/>
    <property type="match status" value="1"/>
</dbReference>
<evidence type="ECO:0000256" key="2">
    <source>
        <dbReference type="ARBA" id="ARBA00023242"/>
    </source>
</evidence>
<evidence type="ECO:0000256" key="5">
    <source>
        <dbReference type="ARBA" id="ARBA00072420"/>
    </source>
</evidence>